<dbReference type="Pfam" id="PF02089">
    <property type="entry name" value="Palm_thioest"/>
    <property type="match status" value="1"/>
</dbReference>
<keyword evidence="13" id="KW-1185">Reference proteome</keyword>
<dbReference type="SUPFAM" id="SSF53474">
    <property type="entry name" value="alpha/beta-Hydrolases"/>
    <property type="match status" value="1"/>
</dbReference>
<evidence type="ECO:0000256" key="8">
    <source>
        <dbReference type="ARBA" id="ARBA00031934"/>
    </source>
</evidence>
<comment type="catalytic activity">
    <reaction evidence="9">
        <text>a diacylglycerol + H2O = a monoacylglycerol + a fatty acid + H(+)</text>
        <dbReference type="Rhea" id="RHEA:32731"/>
        <dbReference type="ChEBI" id="CHEBI:15377"/>
        <dbReference type="ChEBI" id="CHEBI:15378"/>
        <dbReference type="ChEBI" id="CHEBI:17408"/>
        <dbReference type="ChEBI" id="CHEBI:18035"/>
        <dbReference type="ChEBI" id="CHEBI:28868"/>
    </reaction>
</comment>
<comment type="similarity">
    <text evidence="1">Belongs to the palmitoyl-protein thioesterase family.</text>
</comment>
<dbReference type="PANTHER" id="PTHR11247">
    <property type="entry name" value="PALMITOYL-PROTEIN THIOESTERASE/DOLICHYLDIPHOSPHATASE 1"/>
    <property type="match status" value="1"/>
</dbReference>
<keyword evidence="6" id="KW-1015">Disulfide bond</keyword>
<sequence length="320" mass="36383">MWMLRAAVLVLVSAWAVLALPSTPKDVSRFPDDLFQPLPVVIWHGLGDSAYSPWLLKLKEHIEKMYPGIFVHLVAIKPTLFSDQRATVFGNVNDQIDLMHCELNAIPELRHGFDAVGFSQGGQFMRGYVERYNSPRVRNLITFGSQHMGITDLPACQPFDALCRTVHGLLMGRVYTDYAQKSVVTAQYFRDTRTKEQFSLYKERNKFLYDINNEGPEKNGTYKANLERLDKFVMVKFSEESTVVPAASSWFAAYPDPDQHHGRANETTPLRQSALYEEDWVGMRALDRKGALAFHECSGGHMHLSQECLALTFGHEVKSY</sequence>
<dbReference type="PANTHER" id="PTHR11247:SF8">
    <property type="entry name" value="PALMITOYL-PROTEIN THIOESTERASE 1"/>
    <property type="match status" value="1"/>
</dbReference>
<evidence type="ECO:0000256" key="6">
    <source>
        <dbReference type="ARBA" id="ARBA00023157"/>
    </source>
</evidence>
<dbReference type="GO" id="GO:0008474">
    <property type="term" value="F:palmitoyl-(protein) hydrolase activity"/>
    <property type="evidence" value="ECO:0007669"/>
    <property type="project" value="UniProtKB-EC"/>
</dbReference>
<gene>
    <name evidence="12" type="ORF">MBRA1_001563</name>
</gene>
<dbReference type="AlphaFoldDB" id="A0AAF0DRP8"/>
<keyword evidence="4 11" id="KW-0732">Signal</keyword>
<reference evidence="12" key="1">
    <citation type="submission" date="2023-03" db="EMBL/GenBank/DDBJ databases">
        <title>Mating type loci evolution in Malassezia.</title>
        <authorList>
            <person name="Coelho M.A."/>
        </authorList>
    </citation>
    <scope>NUCLEOTIDE SEQUENCE</scope>
    <source>
        <strain evidence="12">CBS 14135</strain>
    </source>
</reference>
<comment type="catalytic activity">
    <reaction evidence="10">
        <text>a monoacylglycerol + H2O = glycerol + a fatty acid + H(+)</text>
        <dbReference type="Rhea" id="RHEA:15245"/>
        <dbReference type="ChEBI" id="CHEBI:15377"/>
        <dbReference type="ChEBI" id="CHEBI:15378"/>
        <dbReference type="ChEBI" id="CHEBI:17408"/>
        <dbReference type="ChEBI" id="CHEBI:17754"/>
        <dbReference type="ChEBI" id="CHEBI:28868"/>
    </reaction>
</comment>
<feature type="signal peptide" evidence="11">
    <location>
        <begin position="1"/>
        <end position="19"/>
    </location>
</feature>
<dbReference type="InterPro" id="IPR029058">
    <property type="entry name" value="AB_hydrolase_fold"/>
</dbReference>
<name>A0AAF0DRP8_9BASI</name>
<evidence type="ECO:0000313" key="12">
    <source>
        <dbReference type="EMBL" id="WFC94925.1"/>
    </source>
</evidence>
<keyword evidence="7" id="KW-0325">Glycoprotein</keyword>
<feature type="chain" id="PRO_5042269077" description="Palmitoyl-protein thioesterase 1" evidence="11">
    <location>
        <begin position="20"/>
        <end position="320"/>
    </location>
</feature>
<evidence type="ECO:0000256" key="7">
    <source>
        <dbReference type="ARBA" id="ARBA00023180"/>
    </source>
</evidence>
<keyword evidence="5 12" id="KW-0378">Hydrolase</keyword>
<evidence type="ECO:0000256" key="11">
    <source>
        <dbReference type="SAM" id="SignalP"/>
    </source>
</evidence>
<evidence type="ECO:0000256" key="2">
    <source>
        <dbReference type="ARBA" id="ARBA00012423"/>
    </source>
</evidence>
<dbReference type="InterPro" id="IPR002472">
    <property type="entry name" value="Palm_thioest"/>
</dbReference>
<protein>
    <recommendedName>
        <fullName evidence="3">Palmitoyl-protein thioesterase 1</fullName>
        <ecNumber evidence="2">3.1.2.22</ecNumber>
    </recommendedName>
    <alternativeName>
        <fullName evidence="8">Palmitoyl-protein hydrolase 1</fullName>
    </alternativeName>
</protein>
<dbReference type="EMBL" id="CP119952">
    <property type="protein sequence ID" value="WFC94925.1"/>
    <property type="molecule type" value="Genomic_DNA"/>
</dbReference>
<evidence type="ECO:0000256" key="4">
    <source>
        <dbReference type="ARBA" id="ARBA00022729"/>
    </source>
</evidence>
<dbReference type="FunFam" id="3.40.50.1820:FF:000107">
    <property type="entry name" value="Palmitoyl-protein thioesterase 1"/>
    <property type="match status" value="1"/>
</dbReference>
<dbReference type="Proteomes" id="UP001216638">
    <property type="component" value="Chromosome 2"/>
</dbReference>
<organism evidence="12 13">
    <name type="scientific">Malassezia brasiliensis</name>
    <dbReference type="NCBI Taxonomy" id="1821822"/>
    <lineage>
        <taxon>Eukaryota</taxon>
        <taxon>Fungi</taxon>
        <taxon>Dikarya</taxon>
        <taxon>Basidiomycota</taxon>
        <taxon>Ustilaginomycotina</taxon>
        <taxon>Malasseziomycetes</taxon>
        <taxon>Malasseziales</taxon>
        <taxon>Malasseziaceae</taxon>
        <taxon>Malassezia</taxon>
    </lineage>
</organism>
<dbReference type="PRINTS" id="PR00414">
    <property type="entry name" value="PPTHIESTRASE"/>
</dbReference>
<dbReference type="Gene3D" id="3.40.50.1820">
    <property type="entry name" value="alpha/beta hydrolase"/>
    <property type="match status" value="1"/>
</dbReference>
<evidence type="ECO:0000313" key="13">
    <source>
        <dbReference type="Proteomes" id="UP001216638"/>
    </source>
</evidence>
<accession>A0AAF0DRP8</accession>
<evidence type="ECO:0000256" key="9">
    <source>
        <dbReference type="ARBA" id="ARBA00047591"/>
    </source>
</evidence>
<evidence type="ECO:0000256" key="1">
    <source>
        <dbReference type="ARBA" id="ARBA00010758"/>
    </source>
</evidence>
<dbReference type="EC" id="3.1.2.22" evidence="2"/>
<evidence type="ECO:0000256" key="3">
    <source>
        <dbReference type="ARBA" id="ARBA00014212"/>
    </source>
</evidence>
<evidence type="ECO:0000256" key="5">
    <source>
        <dbReference type="ARBA" id="ARBA00022801"/>
    </source>
</evidence>
<proteinExistence type="inferred from homology"/>
<evidence type="ECO:0000256" key="10">
    <source>
        <dbReference type="ARBA" id="ARBA00048461"/>
    </source>
</evidence>